<dbReference type="KEGG" id="aqu:105313611"/>
<dbReference type="InterPro" id="IPR029044">
    <property type="entry name" value="Nucleotide-diphossugar_trans"/>
</dbReference>
<dbReference type="AlphaFoldDB" id="A0A1X7UC94"/>
<feature type="transmembrane region" description="Helical" evidence="1">
    <location>
        <begin position="378"/>
        <end position="404"/>
    </location>
</feature>
<evidence type="ECO:0000313" key="3">
    <source>
        <dbReference type="EnsemblMetazoa" id="Aqu2.1.25569_001"/>
    </source>
</evidence>
<keyword evidence="4" id="KW-1185">Reference proteome</keyword>
<dbReference type="STRING" id="400682.A0A1X7UC94"/>
<feature type="signal peptide" evidence="2">
    <location>
        <begin position="1"/>
        <end position="26"/>
    </location>
</feature>
<dbReference type="OrthoDB" id="2014201at2759"/>
<keyword evidence="1" id="KW-0812">Transmembrane</keyword>
<gene>
    <name evidence="3" type="primary">105313611</name>
</gene>
<reference evidence="4" key="1">
    <citation type="journal article" date="2010" name="Nature">
        <title>The Amphimedon queenslandica genome and the evolution of animal complexity.</title>
        <authorList>
            <person name="Srivastava M."/>
            <person name="Simakov O."/>
            <person name="Chapman J."/>
            <person name="Fahey B."/>
            <person name="Gauthier M.E."/>
            <person name="Mitros T."/>
            <person name="Richards G.S."/>
            <person name="Conaco C."/>
            <person name="Dacre M."/>
            <person name="Hellsten U."/>
            <person name="Larroux C."/>
            <person name="Putnam N.H."/>
            <person name="Stanke M."/>
            <person name="Adamska M."/>
            <person name="Darling A."/>
            <person name="Degnan S.M."/>
            <person name="Oakley T.H."/>
            <person name="Plachetzki D.C."/>
            <person name="Zhai Y."/>
            <person name="Adamski M."/>
            <person name="Calcino A."/>
            <person name="Cummins S.F."/>
            <person name="Goodstein D.M."/>
            <person name="Harris C."/>
            <person name="Jackson D.J."/>
            <person name="Leys S.P."/>
            <person name="Shu S."/>
            <person name="Woodcroft B.J."/>
            <person name="Vervoort M."/>
            <person name="Kosik K.S."/>
            <person name="Manning G."/>
            <person name="Degnan B.M."/>
            <person name="Rokhsar D.S."/>
        </authorList>
    </citation>
    <scope>NUCLEOTIDE SEQUENCE [LARGE SCALE GENOMIC DNA]</scope>
</reference>
<evidence type="ECO:0000256" key="2">
    <source>
        <dbReference type="SAM" id="SignalP"/>
    </source>
</evidence>
<feature type="chain" id="PRO_5010871302" evidence="2">
    <location>
        <begin position="27"/>
        <end position="408"/>
    </location>
</feature>
<dbReference type="EnsemblMetazoa" id="Aqu2.1.25569_001">
    <property type="protein sequence ID" value="Aqu2.1.25569_001"/>
    <property type="gene ID" value="Aqu2.1.25569"/>
</dbReference>
<feature type="transmembrane region" description="Helical" evidence="1">
    <location>
        <begin position="305"/>
        <end position="325"/>
    </location>
</feature>
<keyword evidence="2" id="KW-0732">Signal</keyword>
<sequence>MQQRLQVSQLMVPVLLLVLSSFLCQGVEIEKNKPDAIVTILFGKGFELGVRVLGQSIRESKTKLDYVVMCTHDVPPETIQVLKKDGWKIRMIDYFDVGKAKFDNRIYKMKMWTLTEYRRIIWIDADAILVQNIDHLVRCGNFCATYRHSDLFNSGIMVVKPSLLELEKITAFMSRPQFLNVPSADSGSNVALPPGCEEWGDQNLLNEYYNSVYKVQYSRLFDEQDPTYHEEPMRLPEGYNCDYALYLRDGYWAVEDKDKYIIHYTAGPLKPQLWWTYPLCDANWIWLGFRQRLPSRYNDPSIWDLFNWIPLLVVTLLFLVIRFCPSSPQLVPYCKRITAFISPRKDNWIMFFTPTTLLLFSYYFSFKQVTNNLWPGEAWVVFGMWTIMFISVFMVPVCYTYFIFQLLQ</sequence>
<dbReference type="Proteomes" id="UP000007879">
    <property type="component" value="Unassembled WGS sequence"/>
</dbReference>
<accession>A0A1X7UC94</accession>
<reference evidence="3" key="2">
    <citation type="submission" date="2017-05" db="UniProtKB">
        <authorList>
            <consortium name="EnsemblMetazoa"/>
        </authorList>
    </citation>
    <scope>IDENTIFICATION</scope>
</reference>
<dbReference type="eggNOG" id="KOG1950">
    <property type="taxonomic scope" value="Eukaryota"/>
</dbReference>
<dbReference type="InParanoid" id="A0A1X7UC94"/>
<dbReference type="PANTHER" id="PTHR11183">
    <property type="entry name" value="GLYCOGENIN SUBFAMILY MEMBER"/>
    <property type="match status" value="1"/>
</dbReference>
<name>A0A1X7UC94_AMPQE</name>
<dbReference type="Gene3D" id="3.90.550.10">
    <property type="entry name" value="Spore Coat Polysaccharide Biosynthesis Protein SpsA, Chain A"/>
    <property type="match status" value="1"/>
</dbReference>
<protein>
    <submittedName>
        <fullName evidence="3">Uncharacterized protein</fullName>
    </submittedName>
</protein>
<evidence type="ECO:0000313" key="4">
    <source>
        <dbReference type="Proteomes" id="UP000007879"/>
    </source>
</evidence>
<dbReference type="SUPFAM" id="SSF53448">
    <property type="entry name" value="Nucleotide-diphospho-sugar transferases"/>
    <property type="match status" value="1"/>
</dbReference>
<evidence type="ECO:0000256" key="1">
    <source>
        <dbReference type="SAM" id="Phobius"/>
    </source>
</evidence>
<feature type="transmembrane region" description="Helical" evidence="1">
    <location>
        <begin position="346"/>
        <end position="366"/>
    </location>
</feature>
<dbReference type="EnsemblMetazoa" id="XM_011407179.2">
    <property type="protein sequence ID" value="XP_011405481.1"/>
    <property type="gene ID" value="LOC105313611"/>
</dbReference>
<keyword evidence="1" id="KW-0472">Membrane</keyword>
<keyword evidence="1" id="KW-1133">Transmembrane helix</keyword>
<organism evidence="3">
    <name type="scientific">Amphimedon queenslandica</name>
    <name type="common">Sponge</name>
    <dbReference type="NCBI Taxonomy" id="400682"/>
    <lineage>
        <taxon>Eukaryota</taxon>
        <taxon>Metazoa</taxon>
        <taxon>Porifera</taxon>
        <taxon>Demospongiae</taxon>
        <taxon>Heteroscleromorpha</taxon>
        <taxon>Haplosclerida</taxon>
        <taxon>Niphatidae</taxon>
        <taxon>Amphimedon</taxon>
    </lineage>
</organism>
<dbReference type="InterPro" id="IPR050587">
    <property type="entry name" value="GNT1/Glycosyltrans_8"/>
</dbReference>
<proteinExistence type="predicted"/>